<gene>
    <name evidence="2" type="ORF">NTJ_06909</name>
</gene>
<sequence>MKSTCQLLLFQLAVISLLARAAYGEEENCTDFEGNTISHGLLYVPGPNVCSRCVCYHNSPMWCKTIYCGGPPKKCKRFEMGIHCCQFTCLADDDERVGKNIFFLPPIPSFSKRNYECTTNLYLVLSAAFALFHFRFF</sequence>
<feature type="signal peptide" evidence="1">
    <location>
        <begin position="1"/>
        <end position="24"/>
    </location>
</feature>
<name>A0ABN7APF3_9HEMI</name>
<dbReference type="PANTHER" id="PTHR15256:SF6">
    <property type="entry name" value="INTEGRAL MEMBRANE PROTEIN DGCR2_IDD"/>
    <property type="match status" value="1"/>
</dbReference>
<evidence type="ECO:0000256" key="1">
    <source>
        <dbReference type="SAM" id="SignalP"/>
    </source>
</evidence>
<keyword evidence="1" id="KW-0732">Signal</keyword>
<feature type="chain" id="PRO_5046336705" description="VWFC domain-containing protein" evidence="1">
    <location>
        <begin position="25"/>
        <end position="137"/>
    </location>
</feature>
<dbReference type="PANTHER" id="PTHR15256">
    <property type="entry name" value="INTEGRAL MEMBRANE PROTEIN DGCR2/IDD"/>
    <property type="match status" value="1"/>
</dbReference>
<evidence type="ECO:0000313" key="3">
    <source>
        <dbReference type="Proteomes" id="UP001307889"/>
    </source>
</evidence>
<dbReference type="Proteomes" id="UP001307889">
    <property type="component" value="Chromosome 5"/>
</dbReference>
<evidence type="ECO:0000313" key="2">
    <source>
        <dbReference type="EMBL" id="BES94100.1"/>
    </source>
</evidence>
<reference evidence="2 3" key="1">
    <citation type="submission" date="2023-09" db="EMBL/GenBank/DDBJ databases">
        <title>Nesidiocoris tenuis whole genome shotgun sequence.</title>
        <authorList>
            <person name="Shibata T."/>
            <person name="Shimoda M."/>
            <person name="Kobayashi T."/>
            <person name="Uehara T."/>
        </authorList>
    </citation>
    <scope>NUCLEOTIDE SEQUENCE [LARGE SCALE GENOMIC DNA]</scope>
    <source>
        <strain evidence="2 3">Japan</strain>
    </source>
</reference>
<accession>A0ABN7APF3</accession>
<dbReference type="InterPro" id="IPR042378">
    <property type="entry name" value="IDD"/>
</dbReference>
<evidence type="ECO:0008006" key="4">
    <source>
        <dbReference type="Google" id="ProtNLM"/>
    </source>
</evidence>
<proteinExistence type="predicted"/>
<organism evidence="2 3">
    <name type="scientific">Nesidiocoris tenuis</name>
    <dbReference type="NCBI Taxonomy" id="355587"/>
    <lineage>
        <taxon>Eukaryota</taxon>
        <taxon>Metazoa</taxon>
        <taxon>Ecdysozoa</taxon>
        <taxon>Arthropoda</taxon>
        <taxon>Hexapoda</taxon>
        <taxon>Insecta</taxon>
        <taxon>Pterygota</taxon>
        <taxon>Neoptera</taxon>
        <taxon>Paraneoptera</taxon>
        <taxon>Hemiptera</taxon>
        <taxon>Heteroptera</taxon>
        <taxon>Panheteroptera</taxon>
        <taxon>Cimicomorpha</taxon>
        <taxon>Miridae</taxon>
        <taxon>Dicyphina</taxon>
        <taxon>Nesidiocoris</taxon>
    </lineage>
</organism>
<keyword evidence="3" id="KW-1185">Reference proteome</keyword>
<dbReference type="EMBL" id="AP028913">
    <property type="protein sequence ID" value="BES94100.1"/>
    <property type="molecule type" value="Genomic_DNA"/>
</dbReference>
<protein>
    <recommendedName>
        <fullName evidence="4">VWFC domain-containing protein</fullName>
    </recommendedName>
</protein>